<feature type="compositionally biased region" description="Basic residues" evidence="5">
    <location>
        <begin position="128"/>
        <end position="140"/>
    </location>
</feature>
<name>A0A8K1CLX4_PYTOL</name>
<comment type="similarity">
    <text evidence="4">Belongs to the eukaryotic/archaeal RNase P protein component 4 family.</text>
</comment>
<comment type="caution">
    <text evidence="6">The sequence shown here is derived from an EMBL/GenBank/DDBJ whole genome shotgun (WGS) entry which is preliminary data.</text>
</comment>
<dbReference type="EMBL" id="SPLM01000039">
    <property type="protein sequence ID" value="TMW64737.1"/>
    <property type="molecule type" value="Genomic_DNA"/>
</dbReference>
<feature type="region of interest" description="Disordered" evidence="5">
    <location>
        <begin position="120"/>
        <end position="151"/>
    </location>
</feature>
<evidence type="ECO:0000313" key="7">
    <source>
        <dbReference type="Proteomes" id="UP000794436"/>
    </source>
</evidence>
<dbReference type="GO" id="GO:0046872">
    <property type="term" value="F:metal ion binding"/>
    <property type="evidence" value="ECO:0007669"/>
    <property type="project" value="UniProtKB-KW"/>
</dbReference>
<accession>A0A8K1CLX4</accession>
<evidence type="ECO:0000256" key="4">
    <source>
        <dbReference type="ARBA" id="ARBA00038402"/>
    </source>
</evidence>
<evidence type="ECO:0000256" key="5">
    <source>
        <dbReference type="SAM" id="MobiDB-lite"/>
    </source>
</evidence>
<dbReference type="InterPro" id="IPR007175">
    <property type="entry name" value="Rpr2/Snm1/Rpp21"/>
</dbReference>
<protein>
    <submittedName>
        <fullName evidence="6">Uncharacterized protein</fullName>
    </submittedName>
</protein>
<organism evidence="6 7">
    <name type="scientific">Pythium oligandrum</name>
    <name type="common">Mycoparasitic fungus</name>
    <dbReference type="NCBI Taxonomy" id="41045"/>
    <lineage>
        <taxon>Eukaryota</taxon>
        <taxon>Sar</taxon>
        <taxon>Stramenopiles</taxon>
        <taxon>Oomycota</taxon>
        <taxon>Peronosporomycetes</taxon>
        <taxon>Pythiales</taxon>
        <taxon>Pythiaceae</taxon>
        <taxon>Pythium</taxon>
    </lineage>
</organism>
<feature type="region of interest" description="Disordered" evidence="5">
    <location>
        <begin position="174"/>
        <end position="249"/>
    </location>
</feature>
<dbReference type="GO" id="GO:0005655">
    <property type="term" value="C:nucleolar ribonuclease P complex"/>
    <property type="evidence" value="ECO:0007669"/>
    <property type="project" value="TreeGrafter"/>
</dbReference>
<gene>
    <name evidence="6" type="ORF">Poli38472_011617</name>
</gene>
<dbReference type="OrthoDB" id="128536at2759"/>
<sequence length="265" mass="28937">MMAWDGLLVELAMPEGMEDATCAGDAQTTPTRAYGRLLLPVIKLKASASSRQLEHRLNYLWSSAHALLATSPTLAHTMAASIMAIAREQRLQLPSDVLDYLCEQCGGLLVPSLSATVRVQSQRDTSRTNRKLRRVQRKRFPSSAVSSTAPRRELLQNALHVTCLRCNHATTRAGASAVHKIKPKKRPLDTADEAASVDAKRVKRNEPGDSEQPVAKSVFATPASPPRKLLDGKRKKKPKKPDAATTAVKSGLNSFLQTLRPSFAK</sequence>
<evidence type="ECO:0000256" key="3">
    <source>
        <dbReference type="ARBA" id="ARBA00022833"/>
    </source>
</evidence>
<dbReference type="PANTHER" id="PTHR14742">
    <property type="entry name" value="RIBONUCLEASE P SUBUNIT P21"/>
    <property type="match status" value="1"/>
</dbReference>
<evidence type="ECO:0000313" key="6">
    <source>
        <dbReference type="EMBL" id="TMW64737.1"/>
    </source>
</evidence>
<feature type="compositionally biased region" description="Basic and acidic residues" evidence="5">
    <location>
        <begin position="198"/>
        <end position="207"/>
    </location>
</feature>
<keyword evidence="7" id="KW-1185">Reference proteome</keyword>
<keyword evidence="1" id="KW-0819">tRNA processing</keyword>
<dbReference type="AlphaFoldDB" id="A0A8K1CLX4"/>
<proteinExistence type="inferred from homology"/>
<dbReference type="Proteomes" id="UP000794436">
    <property type="component" value="Unassembled WGS sequence"/>
</dbReference>
<keyword evidence="3" id="KW-0862">Zinc</keyword>
<dbReference type="GO" id="GO:0008033">
    <property type="term" value="P:tRNA processing"/>
    <property type="evidence" value="ECO:0007669"/>
    <property type="project" value="UniProtKB-KW"/>
</dbReference>
<evidence type="ECO:0000256" key="2">
    <source>
        <dbReference type="ARBA" id="ARBA00022723"/>
    </source>
</evidence>
<keyword evidence="2" id="KW-0479">Metal-binding</keyword>
<dbReference type="PANTHER" id="PTHR14742:SF0">
    <property type="entry name" value="RIBONUCLEASE P PROTEIN SUBUNIT P21"/>
    <property type="match status" value="1"/>
</dbReference>
<reference evidence="6" key="1">
    <citation type="submission" date="2019-03" db="EMBL/GenBank/DDBJ databases">
        <title>Long read genome sequence of the mycoparasitic Pythium oligandrum ATCC 38472 isolated from sugarbeet rhizosphere.</title>
        <authorList>
            <person name="Gaulin E."/>
        </authorList>
    </citation>
    <scope>NUCLEOTIDE SEQUENCE</scope>
    <source>
        <strain evidence="6">ATCC 38472_TT</strain>
    </source>
</reference>
<dbReference type="Pfam" id="PF04032">
    <property type="entry name" value="Rpr2"/>
    <property type="match status" value="1"/>
</dbReference>
<evidence type="ECO:0000256" key="1">
    <source>
        <dbReference type="ARBA" id="ARBA00022694"/>
    </source>
</evidence>